<dbReference type="CDD" id="cd06222">
    <property type="entry name" value="RNase_H_like"/>
    <property type="match status" value="1"/>
</dbReference>
<dbReference type="InterPro" id="IPR052929">
    <property type="entry name" value="RNase_H-like_EbsB-rel"/>
</dbReference>
<dbReference type="InterPro" id="IPR044730">
    <property type="entry name" value="RNase_H-like_dom_plant"/>
</dbReference>
<evidence type="ECO:0000313" key="3">
    <source>
        <dbReference type="Proteomes" id="UP001153076"/>
    </source>
</evidence>
<dbReference type="Proteomes" id="UP001153076">
    <property type="component" value="Unassembled WGS sequence"/>
</dbReference>
<dbReference type="Pfam" id="PF13456">
    <property type="entry name" value="RVT_3"/>
    <property type="match status" value="1"/>
</dbReference>
<dbReference type="PANTHER" id="PTHR47074">
    <property type="entry name" value="BNAC02G40300D PROTEIN"/>
    <property type="match status" value="1"/>
</dbReference>
<dbReference type="InterPro" id="IPR002156">
    <property type="entry name" value="RNaseH_domain"/>
</dbReference>
<comment type="caution">
    <text evidence="2">The sequence shown here is derived from an EMBL/GenBank/DDBJ whole genome shotgun (WGS) entry which is preliminary data.</text>
</comment>
<keyword evidence="3" id="KW-1185">Reference proteome</keyword>
<evidence type="ECO:0000313" key="2">
    <source>
        <dbReference type="EMBL" id="KAJ8434561.1"/>
    </source>
</evidence>
<evidence type="ECO:0000259" key="1">
    <source>
        <dbReference type="Pfam" id="PF13456"/>
    </source>
</evidence>
<dbReference type="OrthoDB" id="993362at2759"/>
<accession>A0A9Q1K010</accession>
<dbReference type="EMBL" id="JAKOGI010000469">
    <property type="protein sequence ID" value="KAJ8434561.1"/>
    <property type="molecule type" value="Genomic_DNA"/>
</dbReference>
<name>A0A9Q1K010_9CARY</name>
<dbReference type="GO" id="GO:0004523">
    <property type="term" value="F:RNA-DNA hybrid ribonuclease activity"/>
    <property type="evidence" value="ECO:0007669"/>
    <property type="project" value="InterPro"/>
</dbReference>
<sequence length="181" mass="20490">MEMLGKRAIAYVHSFRDQQTINSSPSPISHPSTWTSPMAGYVKLNFDGICIGRSFSGWRFAVRDHDGNILLAGVKHMKGATAVIIEDVRACLYTLKCTYSCGFRSVIIEGDNLQLIQMLKSRSPTDSLISFFLKDRNRVAHDLTHWQPICLEGRLWTSDVLDTILARAMDDMYIYVNDNLI</sequence>
<dbReference type="InterPro" id="IPR036397">
    <property type="entry name" value="RNaseH_sf"/>
</dbReference>
<dbReference type="PANTHER" id="PTHR47074:SF11">
    <property type="entry name" value="REVERSE TRANSCRIPTASE-LIKE PROTEIN"/>
    <property type="match status" value="1"/>
</dbReference>
<dbReference type="GO" id="GO:0003676">
    <property type="term" value="F:nucleic acid binding"/>
    <property type="evidence" value="ECO:0007669"/>
    <property type="project" value="InterPro"/>
</dbReference>
<feature type="domain" description="RNase H type-1" evidence="1">
    <location>
        <begin position="45"/>
        <end position="138"/>
    </location>
</feature>
<organism evidence="2 3">
    <name type="scientific">Carnegiea gigantea</name>
    <dbReference type="NCBI Taxonomy" id="171969"/>
    <lineage>
        <taxon>Eukaryota</taxon>
        <taxon>Viridiplantae</taxon>
        <taxon>Streptophyta</taxon>
        <taxon>Embryophyta</taxon>
        <taxon>Tracheophyta</taxon>
        <taxon>Spermatophyta</taxon>
        <taxon>Magnoliopsida</taxon>
        <taxon>eudicotyledons</taxon>
        <taxon>Gunneridae</taxon>
        <taxon>Pentapetalae</taxon>
        <taxon>Caryophyllales</taxon>
        <taxon>Cactineae</taxon>
        <taxon>Cactaceae</taxon>
        <taxon>Cactoideae</taxon>
        <taxon>Echinocereeae</taxon>
        <taxon>Carnegiea</taxon>
    </lineage>
</organism>
<dbReference type="AlphaFoldDB" id="A0A9Q1K010"/>
<reference evidence="2" key="1">
    <citation type="submission" date="2022-04" db="EMBL/GenBank/DDBJ databases">
        <title>Carnegiea gigantea Genome sequencing and assembly v2.</title>
        <authorList>
            <person name="Copetti D."/>
            <person name="Sanderson M.J."/>
            <person name="Burquez A."/>
            <person name="Wojciechowski M.F."/>
        </authorList>
    </citation>
    <scope>NUCLEOTIDE SEQUENCE</scope>
    <source>
        <strain evidence="2">SGP5-SGP5p</strain>
        <tissue evidence="2">Aerial part</tissue>
    </source>
</reference>
<gene>
    <name evidence="2" type="ORF">Cgig2_014392</name>
</gene>
<dbReference type="Gene3D" id="3.30.420.10">
    <property type="entry name" value="Ribonuclease H-like superfamily/Ribonuclease H"/>
    <property type="match status" value="1"/>
</dbReference>
<protein>
    <recommendedName>
        <fullName evidence="1">RNase H type-1 domain-containing protein</fullName>
    </recommendedName>
</protein>
<proteinExistence type="predicted"/>